<dbReference type="AlphaFoldDB" id="A0A8X6RQ08"/>
<proteinExistence type="predicted"/>
<protein>
    <submittedName>
        <fullName evidence="1">Uncharacterized protein</fullName>
    </submittedName>
</protein>
<comment type="caution">
    <text evidence="1">The sequence shown here is derived from an EMBL/GenBank/DDBJ whole genome shotgun (WGS) entry which is preliminary data.</text>
</comment>
<organism evidence="1 2">
    <name type="scientific">Trichonephila clavipes</name>
    <name type="common">Golden silk orbweaver</name>
    <name type="synonym">Nephila clavipes</name>
    <dbReference type="NCBI Taxonomy" id="2585209"/>
    <lineage>
        <taxon>Eukaryota</taxon>
        <taxon>Metazoa</taxon>
        <taxon>Ecdysozoa</taxon>
        <taxon>Arthropoda</taxon>
        <taxon>Chelicerata</taxon>
        <taxon>Arachnida</taxon>
        <taxon>Araneae</taxon>
        <taxon>Araneomorphae</taxon>
        <taxon>Entelegynae</taxon>
        <taxon>Araneoidea</taxon>
        <taxon>Nephilidae</taxon>
        <taxon>Trichonephila</taxon>
    </lineage>
</organism>
<name>A0A8X6RQ08_TRICX</name>
<reference evidence="1" key="1">
    <citation type="submission" date="2020-08" db="EMBL/GenBank/DDBJ databases">
        <title>Multicomponent nature underlies the extraordinary mechanical properties of spider dragline silk.</title>
        <authorList>
            <person name="Kono N."/>
            <person name="Nakamura H."/>
            <person name="Mori M."/>
            <person name="Yoshida Y."/>
            <person name="Ohtoshi R."/>
            <person name="Malay A.D."/>
            <person name="Moran D.A.P."/>
            <person name="Tomita M."/>
            <person name="Numata K."/>
            <person name="Arakawa K."/>
        </authorList>
    </citation>
    <scope>NUCLEOTIDE SEQUENCE</scope>
</reference>
<accession>A0A8X6RQ08</accession>
<keyword evidence="2" id="KW-1185">Reference proteome</keyword>
<evidence type="ECO:0000313" key="1">
    <source>
        <dbReference type="EMBL" id="GFX93087.1"/>
    </source>
</evidence>
<evidence type="ECO:0000313" key="2">
    <source>
        <dbReference type="Proteomes" id="UP000887159"/>
    </source>
</evidence>
<dbReference type="EMBL" id="BMAU01021171">
    <property type="protein sequence ID" value="GFX93087.1"/>
    <property type="molecule type" value="Genomic_DNA"/>
</dbReference>
<gene>
    <name evidence="1" type="ORF">TNCV_140311</name>
</gene>
<dbReference type="Proteomes" id="UP000887159">
    <property type="component" value="Unassembled WGS sequence"/>
</dbReference>
<sequence length="92" mass="10894">MSSNDHRTWDRKLRLVCKYYDNSSHWEDDAQMRKSRGPHQRIVGAIVKLLVKSVDGCAQSLDLCRVFRQLTSKQAQRCVDFLRTFRVIYLFT</sequence>